<dbReference type="AlphaFoldDB" id="A0A3S4ZRT2"/>
<reference evidence="1" key="1">
    <citation type="submission" date="2018-11" db="EMBL/GenBank/DDBJ databases">
        <authorList>
            <consortium name="Pathogen Informatics"/>
        </authorList>
    </citation>
    <scope>NUCLEOTIDE SEQUENCE</scope>
</reference>
<comment type="caution">
    <text evidence="1">The sequence shown here is derived from an EMBL/GenBank/DDBJ whole genome shotgun (WGS) entry which is preliminary data.</text>
</comment>
<evidence type="ECO:0000313" key="1">
    <source>
        <dbReference type="EMBL" id="VEL10340.1"/>
    </source>
</evidence>
<name>A0A3S4ZRT2_9PLAT</name>
<evidence type="ECO:0000313" key="2">
    <source>
        <dbReference type="Proteomes" id="UP000784294"/>
    </source>
</evidence>
<dbReference type="Proteomes" id="UP000784294">
    <property type="component" value="Unassembled WGS sequence"/>
</dbReference>
<sequence>MCGLKKLSHAERLVSAIWLDRGGFIHLRGPNAWTLTHHAPPEPLSETPVHVITSQRRGTECRGQNQYGWELSCITFCGCAGRFRIGVRPFARLCVRGRSLADPMAV</sequence>
<organism evidence="1 2">
    <name type="scientific">Protopolystoma xenopodis</name>
    <dbReference type="NCBI Taxonomy" id="117903"/>
    <lineage>
        <taxon>Eukaryota</taxon>
        <taxon>Metazoa</taxon>
        <taxon>Spiralia</taxon>
        <taxon>Lophotrochozoa</taxon>
        <taxon>Platyhelminthes</taxon>
        <taxon>Monogenea</taxon>
        <taxon>Polyopisthocotylea</taxon>
        <taxon>Polystomatidea</taxon>
        <taxon>Polystomatidae</taxon>
        <taxon>Protopolystoma</taxon>
    </lineage>
</organism>
<dbReference type="EMBL" id="CAAALY010008721">
    <property type="protein sequence ID" value="VEL10340.1"/>
    <property type="molecule type" value="Genomic_DNA"/>
</dbReference>
<keyword evidence="2" id="KW-1185">Reference proteome</keyword>
<accession>A0A3S4ZRT2</accession>
<gene>
    <name evidence="1" type="ORF">PXEA_LOCUS3780</name>
</gene>
<protein>
    <submittedName>
        <fullName evidence="1">Uncharacterized protein</fullName>
    </submittedName>
</protein>
<proteinExistence type="predicted"/>